<dbReference type="Pfam" id="PF09932">
    <property type="entry name" value="DUF2164"/>
    <property type="match status" value="1"/>
</dbReference>
<dbReference type="AlphaFoldDB" id="A0A239DSS6"/>
<dbReference type="Proteomes" id="UP000242915">
    <property type="component" value="Unassembled WGS sequence"/>
</dbReference>
<reference evidence="2" key="1">
    <citation type="submission" date="2017-06" db="EMBL/GenBank/DDBJ databases">
        <authorList>
            <person name="Varghese N."/>
            <person name="Submissions S."/>
        </authorList>
    </citation>
    <scope>NUCLEOTIDE SEQUENCE [LARGE SCALE GENOMIC DNA]</scope>
    <source>
        <strain evidence="2">CIP 108523</strain>
    </source>
</reference>
<sequence>MARGKDKSPVLSLEPAQEAAAVASLQKFLDQRFELELGSFEVQEILELFNREIAPLYYNKAVDDVQSLLRDRFESIESDLWALEKS</sequence>
<dbReference type="EMBL" id="FZOG01000002">
    <property type="protein sequence ID" value="SNS35675.1"/>
    <property type="molecule type" value="Genomic_DNA"/>
</dbReference>
<keyword evidence="2" id="KW-1185">Reference proteome</keyword>
<dbReference type="RefSeq" id="WP_089359901.1">
    <property type="nucleotide sequence ID" value="NZ_FZOG01000002.1"/>
</dbReference>
<proteinExistence type="predicted"/>
<gene>
    <name evidence="1" type="ORF">SAMN05216255_2427</name>
</gene>
<accession>A0A239DSS6</accession>
<organism evidence="1 2">
    <name type="scientific">Pseudomonas segetis</name>
    <dbReference type="NCBI Taxonomy" id="298908"/>
    <lineage>
        <taxon>Bacteria</taxon>
        <taxon>Pseudomonadati</taxon>
        <taxon>Pseudomonadota</taxon>
        <taxon>Gammaproteobacteria</taxon>
        <taxon>Pseudomonadales</taxon>
        <taxon>Pseudomonadaceae</taxon>
        <taxon>Pseudomonas</taxon>
    </lineage>
</organism>
<name>A0A239DSS6_9PSED</name>
<protein>
    <submittedName>
        <fullName evidence="1">Uncharacterized conserved protein, DUF2164 family</fullName>
    </submittedName>
</protein>
<evidence type="ECO:0000313" key="1">
    <source>
        <dbReference type="EMBL" id="SNS35675.1"/>
    </source>
</evidence>
<dbReference type="InterPro" id="IPR018680">
    <property type="entry name" value="DUF2164"/>
</dbReference>
<evidence type="ECO:0000313" key="2">
    <source>
        <dbReference type="Proteomes" id="UP000242915"/>
    </source>
</evidence>